<feature type="binding site" evidence="5">
    <location>
        <position position="111"/>
    </location>
    <ligand>
        <name>biotin</name>
        <dbReference type="ChEBI" id="CHEBI:57586"/>
    </ligand>
</feature>
<dbReference type="Gene3D" id="3.30.930.10">
    <property type="entry name" value="Bira Bifunctional Protein, Domain 2"/>
    <property type="match status" value="1"/>
</dbReference>
<feature type="DNA-binding region" description="H-T-H motif" evidence="5">
    <location>
        <begin position="23"/>
        <end position="42"/>
    </location>
</feature>
<feature type="domain" description="BPL/LPL catalytic" evidence="6">
    <location>
        <begin position="74"/>
        <end position="253"/>
    </location>
</feature>
<dbReference type="Pfam" id="PF02237">
    <property type="entry name" value="BPL_C"/>
    <property type="match status" value="1"/>
</dbReference>
<dbReference type="PROSITE" id="PS51733">
    <property type="entry name" value="BPL_LPL_CATALYTIC"/>
    <property type="match status" value="1"/>
</dbReference>
<keyword evidence="4 5" id="KW-0092">Biotin</keyword>
<dbReference type="InterPro" id="IPR045864">
    <property type="entry name" value="aa-tRNA-synth_II/BPL/LPL"/>
</dbReference>
<feature type="binding site" evidence="5">
    <location>
        <position position="182"/>
    </location>
    <ligand>
        <name>biotin</name>
        <dbReference type="ChEBI" id="CHEBI:57586"/>
    </ligand>
</feature>
<dbReference type="PANTHER" id="PTHR12835">
    <property type="entry name" value="BIOTIN PROTEIN LIGASE"/>
    <property type="match status" value="1"/>
</dbReference>
<keyword evidence="5" id="KW-0805">Transcription regulation</keyword>
<dbReference type="RefSeq" id="WP_227621574.1">
    <property type="nucleotide sequence ID" value="NZ_JAJEQL010000031.1"/>
</dbReference>
<accession>A0ABS8FBP0</accession>
<dbReference type="InterPro" id="IPR036390">
    <property type="entry name" value="WH_DNA-bd_sf"/>
</dbReference>
<dbReference type="InterPro" id="IPR008988">
    <property type="entry name" value="Transcriptional_repressor_C"/>
</dbReference>
<name>A0ABS8FBP0_9FIRM</name>
<dbReference type="InterPro" id="IPR013196">
    <property type="entry name" value="HTH_11"/>
</dbReference>
<dbReference type="InterPro" id="IPR036388">
    <property type="entry name" value="WH-like_DNA-bd_sf"/>
</dbReference>
<comment type="similarity">
    <text evidence="5">Belongs to the biotin--protein ligase family.</text>
</comment>
<dbReference type="InterPro" id="IPR004408">
    <property type="entry name" value="Biotin_CoA_COase_ligase"/>
</dbReference>
<dbReference type="HAMAP" id="MF_00978">
    <property type="entry name" value="Bifunct_BirA"/>
    <property type="match status" value="1"/>
</dbReference>
<keyword evidence="3 5" id="KW-0067">ATP-binding</keyword>
<dbReference type="SUPFAM" id="SSF55681">
    <property type="entry name" value="Class II aaRS and biotin synthetases"/>
    <property type="match status" value="1"/>
</dbReference>
<comment type="function">
    <text evidence="5">Acts both as a biotin--[acetyl-CoA-carboxylase] ligase and a repressor.</text>
</comment>
<dbReference type="Gene3D" id="2.30.30.100">
    <property type="match status" value="1"/>
</dbReference>
<sequence length="323" mass="33955">MASATKQALLAALSAAQGECISGQQLARQLGVSRAAVHKAAAALAAQGYALEAAPRRGYRLAGGDPFCAEAVGEYDAPIFLYDTLESSNRTAKTLALEGAPHGTMVLAGQQTAGRGRLGRRFESPVGKGVYLSLVLRPSLPMTEAQAVTVSAAVAVCRAVKKLCGLELGIKWVNDLYYNGKKVCGILTEAGADLESGQLEWLVAGIGLNLTSRPEDWPEELRPIAGSLYPGGPAPVSRAALAGEIARQLLALCPDFDCLDEYRARCFVPGHWVTVCAGGESYAARAVAIDDAGRLIVEREAGRTEVLCHGEVSIRPSPLAIKK</sequence>
<evidence type="ECO:0000313" key="8">
    <source>
        <dbReference type="Proteomes" id="UP001430637"/>
    </source>
</evidence>
<dbReference type="Gene3D" id="1.10.10.10">
    <property type="entry name" value="Winged helix-like DNA-binding domain superfamily/Winged helix DNA-binding domain"/>
    <property type="match status" value="1"/>
</dbReference>
<dbReference type="InterPro" id="IPR030855">
    <property type="entry name" value="Bifunct_BirA"/>
</dbReference>
<proteinExistence type="inferred from homology"/>
<dbReference type="Pfam" id="PF08279">
    <property type="entry name" value="HTH_11"/>
    <property type="match status" value="1"/>
</dbReference>
<feature type="binding site" evidence="5">
    <location>
        <begin position="87"/>
        <end position="89"/>
    </location>
    <ligand>
        <name>biotin</name>
        <dbReference type="ChEBI" id="CHEBI:57586"/>
    </ligand>
</feature>
<evidence type="ECO:0000256" key="3">
    <source>
        <dbReference type="ARBA" id="ARBA00022840"/>
    </source>
</evidence>
<dbReference type="Pfam" id="PF03099">
    <property type="entry name" value="BPL_LplA_LipB"/>
    <property type="match status" value="1"/>
</dbReference>
<evidence type="ECO:0000256" key="4">
    <source>
        <dbReference type="ARBA" id="ARBA00023267"/>
    </source>
</evidence>
<evidence type="ECO:0000256" key="5">
    <source>
        <dbReference type="HAMAP-Rule" id="MF_00978"/>
    </source>
</evidence>
<keyword evidence="5" id="KW-0238">DNA-binding</keyword>
<dbReference type="EMBL" id="JAJEQL010000031">
    <property type="protein sequence ID" value="MCC2200158.1"/>
    <property type="molecule type" value="Genomic_DNA"/>
</dbReference>
<evidence type="ECO:0000256" key="2">
    <source>
        <dbReference type="ARBA" id="ARBA00022741"/>
    </source>
</evidence>
<keyword evidence="8" id="KW-1185">Reference proteome</keyword>
<dbReference type="GO" id="GO:0004077">
    <property type="term" value="F:biotin--[biotin carboxyl-carrier protein] ligase activity"/>
    <property type="evidence" value="ECO:0007669"/>
    <property type="project" value="UniProtKB-EC"/>
</dbReference>
<feature type="binding site" evidence="5">
    <location>
        <begin position="115"/>
        <end position="117"/>
    </location>
    <ligand>
        <name>biotin</name>
        <dbReference type="ChEBI" id="CHEBI:57586"/>
    </ligand>
</feature>
<keyword evidence="5" id="KW-0804">Transcription</keyword>
<dbReference type="NCBIfam" id="TIGR00121">
    <property type="entry name" value="birA_ligase"/>
    <property type="match status" value="1"/>
</dbReference>
<comment type="caution">
    <text evidence="7">The sequence shown here is derived from an EMBL/GenBank/DDBJ whole genome shotgun (WGS) entry which is preliminary data.</text>
</comment>
<dbReference type="CDD" id="cd16442">
    <property type="entry name" value="BPL"/>
    <property type="match status" value="1"/>
</dbReference>
<keyword evidence="5" id="KW-0678">Repressor</keyword>
<dbReference type="Proteomes" id="UP001430637">
    <property type="component" value="Unassembled WGS sequence"/>
</dbReference>
<organism evidence="7 8">
    <name type="scientific">Faecalibacterium butyricigenerans</name>
    <dbReference type="NCBI Taxonomy" id="1851427"/>
    <lineage>
        <taxon>Bacteria</taxon>
        <taxon>Bacillati</taxon>
        <taxon>Bacillota</taxon>
        <taxon>Clostridia</taxon>
        <taxon>Eubacteriales</taxon>
        <taxon>Oscillospiraceae</taxon>
        <taxon>Faecalibacterium</taxon>
    </lineage>
</organism>
<dbReference type="SUPFAM" id="SSF50037">
    <property type="entry name" value="C-terminal domain of transcriptional repressors"/>
    <property type="match status" value="1"/>
</dbReference>
<gene>
    <name evidence="5" type="primary">birA</name>
    <name evidence="7" type="ORF">LKD23_10415</name>
</gene>
<dbReference type="InterPro" id="IPR004143">
    <property type="entry name" value="BPL_LPL_catalytic"/>
</dbReference>
<evidence type="ECO:0000259" key="6">
    <source>
        <dbReference type="PROSITE" id="PS51733"/>
    </source>
</evidence>
<keyword evidence="1 5" id="KW-0436">Ligase</keyword>
<dbReference type="EC" id="6.3.4.15" evidence="5"/>
<dbReference type="PANTHER" id="PTHR12835:SF5">
    <property type="entry name" value="BIOTIN--PROTEIN LIGASE"/>
    <property type="match status" value="1"/>
</dbReference>
<evidence type="ECO:0000256" key="1">
    <source>
        <dbReference type="ARBA" id="ARBA00022598"/>
    </source>
</evidence>
<keyword evidence="2 5" id="KW-0547">Nucleotide-binding</keyword>
<dbReference type="SUPFAM" id="SSF46785">
    <property type="entry name" value="Winged helix' DNA-binding domain"/>
    <property type="match status" value="1"/>
</dbReference>
<dbReference type="InterPro" id="IPR003142">
    <property type="entry name" value="BPL_C"/>
</dbReference>
<evidence type="ECO:0000313" key="7">
    <source>
        <dbReference type="EMBL" id="MCC2200158.1"/>
    </source>
</evidence>
<comment type="catalytic activity">
    <reaction evidence="5">
        <text>biotin + L-lysyl-[protein] + ATP = N(6)-biotinyl-L-lysyl-[protein] + AMP + diphosphate + H(+)</text>
        <dbReference type="Rhea" id="RHEA:11756"/>
        <dbReference type="Rhea" id="RHEA-COMP:9752"/>
        <dbReference type="Rhea" id="RHEA-COMP:10505"/>
        <dbReference type="ChEBI" id="CHEBI:15378"/>
        <dbReference type="ChEBI" id="CHEBI:29969"/>
        <dbReference type="ChEBI" id="CHEBI:30616"/>
        <dbReference type="ChEBI" id="CHEBI:33019"/>
        <dbReference type="ChEBI" id="CHEBI:57586"/>
        <dbReference type="ChEBI" id="CHEBI:83144"/>
        <dbReference type="ChEBI" id="CHEBI:456215"/>
        <dbReference type="EC" id="6.3.4.15"/>
    </reaction>
</comment>
<protein>
    <recommendedName>
        <fullName evidence="5">Bifunctional ligase/repressor BirA</fullName>
    </recommendedName>
    <alternativeName>
        <fullName evidence="5">Biotin--[acetyl-CoA-carboxylase] ligase</fullName>
        <ecNumber evidence="5">6.3.4.15</ecNumber>
    </alternativeName>
    <alternativeName>
        <fullName evidence="5">Biotin--protein ligase</fullName>
    </alternativeName>
    <alternativeName>
        <fullName evidence="5">Biotin-[acetyl-CoA carboxylase] synthetase</fullName>
    </alternativeName>
</protein>
<reference evidence="7" key="1">
    <citation type="submission" date="2021-10" db="EMBL/GenBank/DDBJ databases">
        <title>Anaerobic single-cell dispensing facilitates the cultivation of human gut bacteria.</title>
        <authorList>
            <person name="Afrizal A."/>
        </authorList>
    </citation>
    <scope>NUCLEOTIDE SEQUENCE</scope>
    <source>
        <strain evidence="7">CLA-AA-H233</strain>
    </source>
</reference>